<protein>
    <submittedName>
        <fullName evidence="3">SOUL heme-binding protein</fullName>
    </submittedName>
</protein>
<dbReference type="InterPro" id="IPR011256">
    <property type="entry name" value="Reg_factor_effector_dom_sf"/>
</dbReference>
<proteinExistence type="inferred from homology"/>
<dbReference type="SUPFAM" id="SSF55136">
    <property type="entry name" value="Probable bacterial effector-binding domain"/>
    <property type="match status" value="1"/>
</dbReference>
<evidence type="ECO:0000256" key="2">
    <source>
        <dbReference type="SAM" id="MobiDB-lite"/>
    </source>
</evidence>
<dbReference type="InterPro" id="IPR006917">
    <property type="entry name" value="SOUL_heme-bd"/>
</dbReference>
<evidence type="ECO:0000256" key="1">
    <source>
        <dbReference type="ARBA" id="ARBA00009817"/>
    </source>
</evidence>
<comment type="caution">
    <text evidence="3">The sequence shown here is derived from an EMBL/GenBank/DDBJ whole genome shotgun (WGS) entry which is preliminary data.</text>
</comment>
<comment type="similarity">
    <text evidence="1">Belongs to the HEBP family.</text>
</comment>
<keyword evidence="4" id="KW-1185">Reference proteome</keyword>
<evidence type="ECO:0000313" key="4">
    <source>
        <dbReference type="Proteomes" id="UP001224775"/>
    </source>
</evidence>
<gene>
    <name evidence="3" type="ORF">QTG54_012954</name>
</gene>
<dbReference type="PANTHER" id="PTHR11220:SF58">
    <property type="entry name" value="SOUL HEME-BINDING FAMILY PROTEIN"/>
    <property type="match status" value="1"/>
</dbReference>
<accession>A0AAD8XZ93</accession>
<evidence type="ECO:0000313" key="3">
    <source>
        <dbReference type="EMBL" id="KAK1736354.1"/>
    </source>
</evidence>
<name>A0AAD8XZ93_9STRA</name>
<sequence length="171" mass="18950">MGSVFGKESVEEPPHDTLLSRSDATTSYELRKYGQRYAATITYKKTGDKSENSPFGALAKYIGVFGTPQNEGDTSIAMTAPVVMENSNKPTQIAMTAPVVMENNKDDDSDSNKKMMFMLPVEYDSMDKIPKPTNPSVHIEEIPSQTGVVHVYNGKWGEARNTELAKVWHNN</sequence>
<dbReference type="AlphaFoldDB" id="A0AAD8XZ93"/>
<dbReference type="Gene3D" id="3.20.80.10">
    <property type="entry name" value="Regulatory factor, effector binding domain"/>
    <property type="match status" value="2"/>
</dbReference>
<organism evidence="3 4">
    <name type="scientific">Skeletonema marinoi</name>
    <dbReference type="NCBI Taxonomy" id="267567"/>
    <lineage>
        <taxon>Eukaryota</taxon>
        <taxon>Sar</taxon>
        <taxon>Stramenopiles</taxon>
        <taxon>Ochrophyta</taxon>
        <taxon>Bacillariophyta</taxon>
        <taxon>Coscinodiscophyceae</taxon>
        <taxon>Thalassiosirophycidae</taxon>
        <taxon>Thalassiosirales</taxon>
        <taxon>Skeletonemataceae</taxon>
        <taxon>Skeletonema</taxon>
        <taxon>Skeletonema marinoi-dohrnii complex</taxon>
    </lineage>
</organism>
<dbReference type="Proteomes" id="UP001224775">
    <property type="component" value="Unassembled WGS sequence"/>
</dbReference>
<feature type="region of interest" description="Disordered" evidence="2">
    <location>
        <begin position="1"/>
        <end position="23"/>
    </location>
</feature>
<dbReference type="EMBL" id="JATAAI010000029">
    <property type="protein sequence ID" value="KAK1736354.1"/>
    <property type="molecule type" value="Genomic_DNA"/>
</dbReference>
<dbReference type="PANTHER" id="PTHR11220">
    <property type="entry name" value="HEME-BINDING PROTEIN-RELATED"/>
    <property type="match status" value="1"/>
</dbReference>
<dbReference type="Pfam" id="PF04832">
    <property type="entry name" value="SOUL"/>
    <property type="match status" value="1"/>
</dbReference>
<reference evidence="3" key="1">
    <citation type="submission" date="2023-06" db="EMBL/GenBank/DDBJ databases">
        <title>Survivors Of The Sea: Transcriptome response of Skeletonema marinoi to long-term dormancy.</title>
        <authorList>
            <person name="Pinder M.I.M."/>
            <person name="Kourtchenko O."/>
            <person name="Robertson E.K."/>
            <person name="Larsson T."/>
            <person name="Maumus F."/>
            <person name="Osuna-Cruz C.M."/>
            <person name="Vancaester E."/>
            <person name="Stenow R."/>
            <person name="Vandepoele K."/>
            <person name="Ploug H."/>
            <person name="Bruchert V."/>
            <person name="Godhe A."/>
            <person name="Topel M."/>
        </authorList>
    </citation>
    <scope>NUCLEOTIDE SEQUENCE</scope>
    <source>
        <strain evidence="3">R05AC</strain>
    </source>
</reference>